<evidence type="ECO:0000313" key="2">
    <source>
        <dbReference type="Proteomes" id="UP000814128"/>
    </source>
</evidence>
<protein>
    <submittedName>
        <fullName evidence="1">GPI biosynthesis protein family Pig-F-domain-containing protein</fullName>
    </submittedName>
</protein>
<dbReference type="Proteomes" id="UP000814128">
    <property type="component" value="Unassembled WGS sequence"/>
</dbReference>
<dbReference type="EMBL" id="MU273726">
    <property type="protein sequence ID" value="KAI0028753.1"/>
    <property type="molecule type" value="Genomic_DNA"/>
</dbReference>
<feature type="non-terminal residue" evidence="1">
    <location>
        <position position="250"/>
    </location>
</feature>
<reference evidence="1" key="2">
    <citation type="journal article" date="2022" name="New Phytol.">
        <title>Evolutionary transition to the ectomycorrhizal habit in the genomes of a hyperdiverse lineage of mushroom-forming fungi.</title>
        <authorList>
            <person name="Looney B."/>
            <person name="Miyauchi S."/>
            <person name="Morin E."/>
            <person name="Drula E."/>
            <person name="Courty P.E."/>
            <person name="Kohler A."/>
            <person name="Kuo A."/>
            <person name="LaButti K."/>
            <person name="Pangilinan J."/>
            <person name="Lipzen A."/>
            <person name="Riley R."/>
            <person name="Andreopoulos W."/>
            <person name="He G."/>
            <person name="Johnson J."/>
            <person name="Nolan M."/>
            <person name="Tritt A."/>
            <person name="Barry K.W."/>
            <person name="Grigoriev I.V."/>
            <person name="Nagy L.G."/>
            <person name="Hibbett D."/>
            <person name="Henrissat B."/>
            <person name="Matheny P.B."/>
            <person name="Labbe J."/>
            <person name="Martin F.M."/>
        </authorList>
    </citation>
    <scope>NUCLEOTIDE SEQUENCE</scope>
    <source>
        <strain evidence="1">EC-137</strain>
    </source>
</reference>
<feature type="non-terminal residue" evidence="1">
    <location>
        <position position="1"/>
    </location>
</feature>
<comment type="caution">
    <text evidence="1">The sequence shown here is derived from an EMBL/GenBank/DDBJ whole genome shotgun (WGS) entry which is preliminary data.</text>
</comment>
<accession>A0ACB8QA91</accession>
<keyword evidence="2" id="KW-1185">Reference proteome</keyword>
<sequence>YPAHLAVHNLLIIASFFLLPRSVVLQPLPEQLRNLDRPQHPFLVPLTRRPEVTALWAALGNALLVAWWAGSVRDWVREGKLGLGMNERVRDQSKSAVRTAFTFYAALAYSIVIVLFGAPLSTHLLHTLLLGFNLAILTTLVPSYAIGVPTLPLGLPFILKTQRARGSDSALALNDTWIRLFAEQRPQNPSERAMLYPAVGSLLGAWAGVIPIGLDWDRPWQAYPLTPLFGATVGYVLGSFSGLAISIVYF</sequence>
<name>A0ACB8QA91_9AGAM</name>
<proteinExistence type="predicted"/>
<evidence type="ECO:0000313" key="1">
    <source>
        <dbReference type="EMBL" id="KAI0028753.1"/>
    </source>
</evidence>
<reference evidence="1" key="1">
    <citation type="submission" date="2021-02" db="EMBL/GenBank/DDBJ databases">
        <authorList>
            <consortium name="DOE Joint Genome Institute"/>
            <person name="Ahrendt S."/>
            <person name="Looney B.P."/>
            <person name="Miyauchi S."/>
            <person name="Morin E."/>
            <person name="Drula E."/>
            <person name="Courty P.E."/>
            <person name="Chicoki N."/>
            <person name="Fauchery L."/>
            <person name="Kohler A."/>
            <person name="Kuo A."/>
            <person name="Labutti K."/>
            <person name="Pangilinan J."/>
            <person name="Lipzen A."/>
            <person name="Riley R."/>
            <person name="Andreopoulos W."/>
            <person name="He G."/>
            <person name="Johnson J."/>
            <person name="Barry K.W."/>
            <person name="Grigoriev I.V."/>
            <person name="Nagy L."/>
            <person name="Hibbett D."/>
            <person name="Henrissat B."/>
            <person name="Matheny P.B."/>
            <person name="Labbe J."/>
            <person name="Martin F."/>
        </authorList>
    </citation>
    <scope>NUCLEOTIDE SEQUENCE</scope>
    <source>
        <strain evidence="1">EC-137</strain>
    </source>
</reference>
<gene>
    <name evidence="1" type="ORF">K488DRAFT_13928</name>
</gene>
<organism evidence="1 2">
    <name type="scientific">Vararia minispora EC-137</name>
    <dbReference type="NCBI Taxonomy" id="1314806"/>
    <lineage>
        <taxon>Eukaryota</taxon>
        <taxon>Fungi</taxon>
        <taxon>Dikarya</taxon>
        <taxon>Basidiomycota</taxon>
        <taxon>Agaricomycotina</taxon>
        <taxon>Agaricomycetes</taxon>
        <taxon>Russulales</taxon>
        <taxon>Lachnocladiaceae</taxon>
        <taxon>Vararia</taxon>
    </lineage>
</organism>